<gene>
    <name evidence="1" type="ORF">HPB47_013872</name>
</gene>
<comment type="caution">
    <text evidence="1">The sequence shown here is derived from an EMBL/GenBank/DDBJ whole genome shotgun (WGS) entry which is preliminary data.</text>
</comment>
<name>A0AC60QYT4_IXOPE</name>
<organism evidence="1 2">
    <name type="scientific">Ixodes persulcatus</name>
    <name type="common">Taiga tick</name>
    <dbReference type="NCBI Taxonomy" id="34615"/>
    <lineage>
        <taxon>Eukaryota</taxon>
        <taxon>Metazoa</taxon>
        <taxon>Ecdysozoa</taxon>
        <taxon>Arthropoda</taxon>
        <taxon>Chelicerata</taxon>
        <taxon>Arachnida</taxon>
        <taxon>Acari</taxon>
        <taxon>Parasitiformes</taxon>
        <taxon>Ixodida</taxon>
        <taxon>Ixodoidea</taxon>
        <taxon>Ixodidae</taxon>
        <taxon>Ixodinae</taxon>
        <taxon>Ixodes</taxon>
    </lineage>
</organism>
<dbReference type="EMBL" id="JABSTQ010002124">
    <property type="protein sequence ID" value="KAG0444367.1"/>
    <property type="molecule type" value="Genomic_DNA"/>
</dbReference>
<evidence type="ECO:0000313" key="1">
    <source>
        <dbReference type="EMBL" id="KAG0444367.1"/>
    </source>
</evidence>
<reference evidence="1 2" key="1">
    <citation type="journal article" date="2020" name="Cell">
        <title>Large-Scale Comparative Analyses of Tick Genomes Elucidate Their Genetic Diversity and Vector Capacities.</title>
        <authorList>
            <consortium name="Tick Genome and Microbiome Consortium (TIGMIC)"/>
            <person name="Jia N."/>
            <person name="Wang J."/>
            <person name="Shi W."/>
            <person name="Du L."/>
            <person name="Sun Y."/>
            <person name="Zhan W."/>
            <person name="Jiang J.F."/>
            <person name="Wang Q."/>
            <person name="Zhang B."/>
            <person name="Ji P."/>
            <person name="Bell-Sakyi L."/>
            <person name="Cui X.M."/>
            <person name="Yuan T.T."/>
            <person name="Jiang B.G."/>
            <person name="Yang W.F."/>
            <person name="Lam T.T."/>
            <person name="Chang Q.C."/>
            <person name="Ding S.J."/>
            <person name="Wang X.J."/>
            <person name="Zhu J.G."/>
            <person name="Ruan X.D."/>
            <person name="Zhao L."/>
            <person name="Wei J.T."/>
            <person name="Ye R.Z."/>
            <person name="Que T.C."/>
            <person name="Du C.H."/>
            <person name="Zhou Y.H."/>
            <person name="Cheng J.X."/>
            <person name="Dai P.F."/>
            <person name="Guo W.B."/>
            <person name="Han X.H."/>
            <person name="Huang E.J."/>
            <person name="Li L.F."/>
            <person name="Wei W."/>
            <person name="Gao Y.C."/>
            <person name="Liu J.Z."/>
            <person name="Shao H.Z."/>
            <person name="Wang X."/>
            <person name="Wang C.C."/>
            <person name="Yang T.C."/>
            <person name="Huo Q.B."/>
            <person name="Li W."/>
            <person name="Chen H.Y."/>
            <person name="Chen S.E."/>
            <person name="Zhou L.G."/>
            <person name="Ni X.B."/>
            <person name="Tian J.H."/>
            <person name="Sheng Y."/>
            <person name="Liu T."/>
            <person name="Pan Y.S."/>
            <person name="Xia L.Y."/>
            <person name="Li J."/>
            <person name="Zhao F."/>
            <person name="Cao W.C."/>
        </authorList>
    </citation>
    <scope>NUCLEOTIDE SEQUENCE [LARGE SCALE GENOMIC DNA]</scope>
    <source>
        <strain evidence="1">Iper-2018</strain>
    </source>
</reference>
<accession>A0AC60QYT4</accession>
<protein>
    <submittedName>
        <fullName evidence="1">Uncharacterized protein</fullName>
    </submittedName>
</protein>
<proteinExistence type="predicted"/>
<sequence>MREVGPHALLIVGDFNAPHTAWGYTTCEPKGRDPWEQIQTHQFTLETGINTPTRIGNSAQRDSTPDLTLSLHTNRVRWKVTDQTLGSDHLIIETEMVPKHKLTKTLRQKTLTDWDKLRALRESNIKHADECESPECITDINRWTQELLADIKTVTKDLDPHIRSDAVDSRLTEQDRVRLLQAFVVSRIVYPIPYLKLTKAETDKIDILIRRAYKAALYAFPQARPLPDSKG</sequence>
<dbReference type="Proteomes" id="UP000805193">
    <property type="component" value="Unassembled WGS sequence"/>
</dbReference>
<keyword evidence="2" id="KW-1185">Reference proteome</keyword>
<evidence type="ECO:0000313" key="2">
    <source>
        <dbReference type="Proteomes" id="UP000805193"/>
    </source>
</evidence>